<proteinExistence type="predicted"/>
<sequence>MDSKRIRLEDREYAYTARDRNNFLRCCKCRCYTPFLIYQSSEQAPDAQVKAAQHNLICVNCMTEDDTKDLQRAERILYDKEVLKLFEGHDYQNPFYVKYATQDRLIITGESHINPQYKEIARKPMP</sequence>
<protein>
    <submittedName>
        <fullName evidence="1">Uncharacterized protein</fullName>
    </submittedName>
</protein>
<dbReference type="EnsemblMetazoa" id="AMIN005624-RA">
    <property type="protein sequence ID" value="AMIN005624-PA"/>
    <property type="gene ID" value="AMIN005624"/>
</dbReference>
<organism evidence="1 2">
    <name type="scientific">Anopheles minimus</name>
    <dbReference type="NCBI Taxonomy" id="112268"/>
    <lineage>
        <taxon>Eukaryota</taxon>
        <taxon>Metazoa</taxon>
        <taxon>Ecdysozoa</taxon>
        <taxon>Arthropoda</taxon>
        <taxon>Hexapoda</taxon>
        <taxon>Insecta</taxon>
        <taxon>Pterygota</taxon>
        <taxon>Neoptera</taxon>
        <taxon>Endopterygota</taxon>
        <taxon>Diptera</taxon>
        <taxon>Nematocera</taxon>
        <taxon>Culicoidea</taxon>
        <taxon>Culicidae</taxon>
        <taxon>Anophelinae</taxon>
        <taxon>Anopheles</taxon>
    </lineage>
</organism>
<name>A0A182W5K8_9DIPT</name>
<evidence type="ECO:0000313" key="2">
    <source>
        <dbReference type="Proteomes" id="UP000075920"/>
    </source>
</evidence>
<dbReference type="AlphaFoldDB" id="A0A182W5K8"/>
<keyword evidence="2" id="KW-1185">Reference proteome</keyword>
<reference evidence="2" key="1">
    <citation type="submission" date="2013-03" db="EMBL/GenBank/DDBJ databases">
        <title>The Genome Sequence of Anopheles minimus MINIMUS1.</title>
        <authorList>
            <consortium name="The Broad Institute Genomics Platform"/>
            <person name="Neafsey D.E."/>
            <person name="Walton C."/>
            <person name="Walker B."/>
            <person name="Young S.K."/>
            <person name="Zeng Q."/>
            <person name="Gargeya S."/>
            <person name="Fitzgerald M."/>
            <person name="Haas B."/>
            <person name="Abouelleil A."/>
            <person name="Allen A.W."/>
            <person name="Alvarado L."/>
            <person name="Arachchi H.M."/>
            <person name="Berlin A.M."/>
            <person name="Chapman S.B."/>
            <person name="Gainer-Dewar J."/>
            <person name="Goldberg J."/>
            <person name="Griggs A."/>
            <person name="Gujja S."/>
            <person name="Hansen M."/>
            <person name="Howarth C."/>
            <person name="Imamovic A."/>
            <person name="Ireland A."/>
            <person name="Larimer J."/>
            <person name="McCowan C."/>
            <person name="Murphy C."/>
            <person name="Pearson M."/>
            <person name="Poon T.W."/>
            <person name="Priest M."/>
            <person name="Roberts A."/>
            <person name="Saif S."/>
            <person name="Shea T."/>
            <person name="Sisk P."/>
            <person name="Sykes S."/>
            <person name="Wortman J."/>
            <person name="Nusbaum C."/>
            <person name="Birren B."/>
        </authorList>
    </citation>
    <scope>NUCLEOTIDE SEQUENCE [LARGE SCALE GENOMIC DNA]</scope>
    <source>
        <strain evidence="2">MINIMUS1</strain>
    </source>
</reference>
<dbReference type="VEuPathDB" id="VectorBase:AMIN005624"/>
<reference evidence="1" key="2">
    <citation type="submission" date="2020-05" db="UniProtKB">
        <authorList>
            <consortium name="EnsemblMetazoa"/>
        </authorList>
    </citation>
    <scope>IDENTIFICATION</scope>
    <source>
        <strain evidence="1">MINIMUS1</strain>
    </source>
</reference>
<accession>A0A182W5K8</accession>
<dbReference type="Proteomes" id="UP000075920">
    <property type="component" value="Unassembled WGS sequence"/>
</dbReference>
<evidence type="ECO:0000313" key="1">
    <source>
        <dbReference type="EnsemblMetazoa" id="AMIN005624-PA"/>
    </source>
</evidence>